<dbReference type="InterPro" id="IPR047263">
    <property type="entry name" value="HNL-like_cupin"/>
</dbReference>
<dbReference type="Gene3D" id="2.60.120.10">
    <property type="entry name" value="Jelly Rolls"/>
    <property type="match status" value="1"/>
</dbReference>
<keyword evidence="4" id="KW-1185">Reference proteome</keyword>
<dbReference type="RefSeq" id="WP_073039188.1">
    <property type="nucleotide sequence ID" value="NZ_FQUO01000001.1"/>
</dbReference>
<gene>
    <name evidence="3" type="ORF">SAMN05444008_101232</name>
</gene>
<dbReference type="OrthoDB" id="9802489at2"/>
<dbReference type="InterPro" id="IPR014710">
    <property type="entry name" value="RmlC-like_jellyroll"/>
</dbReference>
<dbReference type="CDD" id="cd02233">
    <property type="entry name" value="cupin_HNL-like"/>
    <property type="match status" value="1"/>
</dbReference>
<evidence type="ECO:0000313" key="3">
    <source>
        <dbReference type="EMBL" id="SHE35568.1"/>
    </source>
</evidence>
<accession>A0A1M4STR7</accession>
<evidence type="ECO:0000259" key="2">
    <source>
        <dbReference type="Pfam" id="PF07883"/>
    </source>
</evidence>
<protein>
    <submittedName>
        <fullName evidence="3">Cupin domain-containing protein</fullName>
    </submittedName>
</protein>
<dbReference type="Pfam" id="PF07883">
    <property type="entry name" value="Cupin_2"/>
    <property type="match status" value="1"/>
</dbReference>
<dbReference type="InterPro" id="IPR013096">
    <property type="entry name" value="Cupin_2"/>
</dbReference>
<feature type="domain" description="Cupin type-2" evidence="2">
    <location>
        <begin position="74"/>
        <end position="134"/>
    </location>
</feature>
<dbReference type="Proteomes" id="UP000184368">
    <property type="component" value="Unassembled WGS sequence"/>
</dbReference>
<dbReference type="PANTHER" id="PTHR43698:SF1">
    <property type="entry name" value="BLL4564 PROTEIN"/>
    <property type="match status" value="1"/>
</dbReference>
<dbReference type="STRING" id="1302690.BUE76_00725"/>
<evidence type="ECO:0000256" key="1">
    <source>
        <dbReference type="SAM" id="SignalP"/>
    </source>
</evidence>
<dbReference type="InterPro" id="IPR011051">
    <property type="entry name" value="RmlC_Cupin_sf"/>
</dbReference>
<sequence length="162" mass="17645">MKILKKEYSIALLVLVFFLGIHQAISAQATPTSKPLAGVFPTGNKITNNNFTGTAYLQSLIEADSLNAISVGNVTFTPGARSKWHLHPAGQILLVTDGVGYYQERGQPKKILRKGDVVKCPPNTPHWHGASATEGFVQVAITSREKGETVWMEAVTDAEYHQ</sequence>
<dbReference type="PANTHER" id="PTHR43698">
    <property type="entry name" value="RIBD C-TERMINAL DOMAIN CONTAINING PROTEIN"/>
    <property type="match status" value="1"/>
</dbReference>
<organism evidence="3 4">
    <name type="scientific">Cnuella takakiae</name>
    <dbReference type="NCBI Taxonomy" id="1302690"/>
    <lineage>
        <taxon>Bacteria</taxon>
        <taxon>Pseudomonadati</taxon>
        <taxon>Bacteroidota</taxon>
        <taxon>Chitinophagia</taxon>
        <taxon>Chitinophagales</taxon>
        <taxon>Chitinophagaceae</taxon>
        <taxon>Cnuella</taxon>
    </lineage>
</organism>
<name>A0A1M4STR7_9BACT</name>
<dbReference type="AlphaFoldDB" id="A0A1M4STR7"/>
<evidence type="ECO:0000313" key="4">
    <source>
        <dbReference type="Proteomes" id="UP000184368"/>
    </source>
</evidence>
<feature type="signal peptide" evidence="1">
    <location>
        <begin position="1"/>
        <end position="29"/>
    </location>
</feature>
<reference evidence="3 4" key="1">
    <citation type="submission" date="2016-11" db="EMBL/GenBank/DDBJ databases">
        <authorList>
            <person name="Jaros S."/>
            <person name="Januszkiewicz K."/>
            <person name="Wedrychowicz H."/>
        </authorList>
    </citation>
    <scope>NUCLEOTIDE SEQUENCE [LARGE SCALE GENOMIC DNA]</scope>
    <source>
        <strain evidence="3 4">DSM 26897</strain>
    </source>
</reference>
<keyword evidence="1" id="KW-0732">Signal</keyword>
<dbReference type="EMBL" id="FQUO01000001">
    <property type="protein sequence ID" value="SHE35568.1"/>
    <property type="molecule type" value="Genomic_DNA"/>
</dbReference>
<dbReference type="SUPFAM" id="SSF51182">
    <property type="entry name" value="RmlC-like cupins"/>
    <property type="match status" value="1"/>
</dbReference>
<proteinExistence type="predicted"/>
<feature type="chain" id="PRO_5012047508" evidence="1">
    <location>
        <begin position="30"/>
        <end position="162"/>
    </location>
</feature>